<dbReference type="SUPFAM" id="SSF81901">
    <property type="entry name" value="HCP-like"/>
    <property type="match status" value="2"/>
</dbReference>
<dbReference type="Proteomes" id="UP000703893">
    <property type="component" value="Unassembled WGS sequence"/>
</dbReference>
<dbReference type="Pfam" id="PF13432">
    <property type="entry name" value="TPR_16"/>
    <property type="match status" value="2"/>
</dbReference>
<organism evidence="2 3">
    <name type="scientific">Candidatus Tanganyikabacteria bacterium</name>
    <dbReference type="NCBI Taxonomy" id="2961651"/>
    <lineage>
        <taxon>Bacteria</taxon>
        <taxon>Bacillati</taxon>
        <taxon>Candidatus Sericytochromatia</taxon>
        <taxon>Candidatus Tanganyikabacteria</taxon>
    </lineage>
</organism>
<sequence length="523" mass="57564">MITCLFCRHDNPDRSKYCNNCGERFDYSRYLRKCPECNHRNAMVSSVCLSCGAGLDEKAVVEPRVPLVRADAAEPEEARFHRAVARGFLARGEVDLAIKQLEEAERHDPDNFQTLVELGIARHRGDSEAAARGAFEAAVAACEDEQIELALGRKLLDLRLPDVALKAFEKAGGTEGDVGMGRALVALGRALDSIRHFERALAAGHESYEATMGLATAQLERGRSELARDLLKKAAEYRIKSPTALRDLVDKLIAVGEGDLALTKVRLSADKFVLNANIHRFFGDVFRHFGQLDLAREEYLKASDASEADAHVLETEGMVGFHRDLAQRFAGMAALEEATEEIRLAHGDRTDSFGYFVDMAGLWADVGGQEKVGREALEKAMSFPAAEEPIWRYRMALLFDRLGEPLRAAEELDEAASLLHTDYLYEENNELRTSADLRVDLAKAFYKLGSADKGREQLKEAVRAGITRADVLLRVAQACCDLKEGAIAEALLDLARPLAQETGDPELLKKLEALYGASEAVAG</sequence>
<dbReference type="AlphaFoldDB" id="A0A937X3B9"/>
<name>A0A937X3B9_9BACT</name>
<dbReference type="Pfam" id="PF12773">
    <property type="entry name" value="DZR"/>
    <property type="match status" value="1"/>
</dbReference>
<proteinExistence type="predicted"/>
<evidence type="ECO:0000259" key="1">
    <source>
        <dbReference type="Pfam" id="PF12773"/>
    </source>
</evidence>
<evidence type="ECO:0000313" key="2">
    <source>
        <dbReference type="EMBL" id="MBM3273565.1"/>
    </source>
</evidence>
<comment type="caution">
    <text evidence="2">The sequence shown here is derived from an EMBL/GenBank/DDBJ whole genome shotgun (WGS) entry which is preliminary data.</text>
</comment>
<dbReference type="Gene3D" id="1.25.40.10">
    <property type="entry name" value="Tetratricopeptide repeat domain"/>
    <property type="match status" value="2"/>
</dbReference>
<dbReference type="SMART" id="SM00028">
    <property type="entry name" value="TPR"/>
    <property type="match status" value="4"/>
</dbReference>
<dbReference type="InterPro" id="IPR019734">
    <property type="entry name" value="TPR_rpt"/>
</dbReference>
<protein>
    <submittedName>
        <fullName evidence="2">Tetratricopeptide repeat protein</fullName>
    </submittedName>
</protein>
<dbReference type="InterPro" id="IPR025874">
    <property type="entry name" value="DZR"/>
</dbReference>
<feature type="domain" description="DZANK-type" evidence="1">
    <location>
        <begin position="4"/>
        <end position="52"/>
    </location>
</feature>
<reference evidence="2 3" key="1">
    <citation type="submission" date="2019-03" db="EMBL/GenBank/DDBJ databases">
        <title>Lake Tanganyika Metagenome-Assembled Genomes (MAGs).</title>
        <authorList>
            <person name="Tran P."/>
        </authorList>
    </citation>
    <scope>NUCLEOTIDE SEQUENCE [LARGE SCALE GENOMIC DNA]</scope>
    <source>
        <strain evidence="2">K_DeepCast_65m_m2_236</strain>
    </source>
</reference>
<accession>A0A937X3B9</accession>
<gene>
    <name evidence="2" type="ORF">FJZ00_00325</name>
</gene>
<dbReference type="EMBL" id="VGJX01000007">
    <property type="protein sequence ID" value="MBM3273565.1"/>
    <property type="molecule type" value="Genomic_DNA"/>
</dbReference>
<evidence type="ECO:0000313" key="3">
    <source>
        <dbReference type="Proteomes" id="UP000703893"/>
    </source>
</evidence>
<dbReference type="InterPro" id="IPR011990">
    <property type="entry name" value="TPR-like_helical_dom_sf"/>
</dbReference>